<sequence length="169" mass="18946">MVEFVVSHDDDIYVKATPRKTFNNQHLVSTSGLIGASKEINHELYSALNKHAFGSASRVMAIIPDFDFRSLIRFMKSLKECQIASLDSRDSGPQLVAELYVVDTNNLDGARFGAWLKCRKTNTVRMAFEVSEVPDGDGGHLLSRLIHTQRSMPEVREMVEAFLVWSAAQ</sequence>
<gene>
    <name evidence="1" type="ORF">LTR36_000272</name>
</gene>
<dbReference type="Proteomes" id="UP001324427">
    <property type="component" value="Unassembled WGS sequence"/>
</dbReference>
<accession>A0AAV9JY30</accession>
<evidence type="ECO:0000313" key="1">
    <source>
        <dbReference type="EMBL" id="KAK4550693.1"/>
    </source>
</evidence>
<reference evidence="1 2" key="1">
    <citation type="submission" date="2021-11" db="EMBL/GenBank/DDBJ databases">
        <title>Black yeast isolated from Biological Soil Crust.</title>
        <authorList>
            <person name="Kurbessoian T."/>
        </authorList>
    </citation>
    <scope>NUCLEOTIDE SEQUENCE [LARGE SCALE GENOMIC DNA]</scope>
    <source>
        <strain evidence="1 2">CCFEE 5522</strain>
    </source>
</reference>
<evidence type="ECO:0000313" key="2">
    <source>
        <dbReference type="Proteomes" id="UP001324427"/>
    </source>
</evidence>
<organism evidence="1 2">
    <name type="scientific">Oleoguttula mirabilis</name>
    <dbReference type="NCBI Taxonomy" id="1507867"/>
    <lineage>
        <taxon>Eukaryota</taxon>
        <taxon>Fungi</taxon>
        <taxon>Dikarya</taxon>
        <taxon>Ascomycota</taxon>
        <taxon>Pezizomycotina</taxon>
        <taxon>Dothideomycetes</taxon>
        <taxon>Dothideomycetidae</taxon>
        <taxon>Mycosphaerellales</taxon>
        <taxon>Teratosphaeriaceae</taxon>
        <taxon>Oleoguttula</taxon>
    </lineage>
</organism>
<keyword evidence="2" id="KW-1185">Reference proteome</keyword>
<proteinExistence type="predicted"/>
<dbReference type="AlphaFoldDB" id="A0AAV9JY30"/>
<comment type="caution">
    <text evidence="1">The sequence shown here is derived from an EMBL/GenBank/DDBJ whole genome shotgun (WGS) entry which is preliminary data.</text>
</comment>
<name>A0AAV9JY30_9PEZI</name>
<protein>
    <submittedName>
        <fullName evidence="1">Uncharacterized protein</fullName>
    </submittedName>
</protein>
<dbReference type="EMBL" id="JAVFHQ010000001">
    <property type="protein sequence ID" value="KAK4550693.1"/>
    <property type="molecule type" value="Genomic_DNA"/>
</dbReference>